<dbReference type="RefSeq" id="WP_143555382.1">
    <property type="nucleotide sequence ID" value="NZ_CP132375.1"/>
</dbReference>
<sequence>MRRMLLALSRELHTPLFVVATWPKSEILSQIAYNLTQNEDWRKEYERKQVIKLSAKERAELAKEMMGQESG</sequence>
<evidence type="ECO:0000313" key="2">
    <source>
        <dbReference type="Proteomes" id="UP001229773"/>
    </source>
</evidence>
<reference evidence="1 2" key="1">
    <citation type="submission" date="2023-08" db="EMBL/GenBank/DDBJ databases">
        <title>Complete genome sequences of 12 bacterial strains from the honey bee gut, resolved with long-read nanopore sequencing.</title>
        <authorList>
            <person name="Kwong W.K."/>
            <person name="Acheampong S."/>
            <person name="Polat M.F."/>
        </authorList>
    </citation>
    <scope>NUCLEOTIDE SEQUENCE [LARGE SCALE GENOMIC DNA]</scope>
    <source>
        <strain evidence="2">wkB9</strain>
    </source>
</reference>
<organism evidence="1 2">
    <name type="scientific">Snodgrassella alvi</name>
    <dbReference type="NCBI Taxonomy" id="1196083"/>
    <lineage>
        <taxon>Bacteria</taxon>
        <taxon>Pseudomonadati</taxon>
        <taxon>Pseudomonadota</taxon>
        <taxon>Betaproteobacteria</taxon>
        <taxon>Neisseriales</taxon>
        <taxon>Neisseriaceae</taxon>
        <taxon>Snodgrassella</taxon>
    </lineage>
</organism>
<name>A0ABD7Z181_9NEIS</name>
<dbReference type="EMBL" id="CP132375">
    <property type="protein sequence ID" value="WLS98310.1"/>
    <property type="molecule type" value="Genomic_DNA"/>
</dbReference>
<dbReference type="AlphaFoldDB" id="A0ABD7Z181"/>
<gene>
    <name evidence="1" type="ORF">RAM05_10790</name>
</gene>
<accession>A0ABD7Z181</accession>
<dbReference type="Proteomes" id="UP001229773">
    <property type="component" value="Chromosome"/>
</dbReference>
<dbReference type="GeneID" id="32538117"/>
<evidence type="ECO:0000313" key="1">
    <source>
        <dbReference type="EMBL" id="WLS98310.1"/>
    </source>
</evidence>
<proteinExistence type="predicted"/>
<protein>
    <submittedName>
        <fullName evidence="1">Uncharacterized protein</fullName>
    </submittedName>
</protein>